<gene>
    <name evidence="2" type="ORF">GCM10017653_11570</name>
</gene>
<accession>A0A9W6JV40</accession>
<comment type="caution">
    <text evidence="2">The sequence shown here is derived from an EMBL/GenBank/DDBJ whole genome shotgun (WGS) entry which is preliminary data.</text>
</comment>
<feature type="region of interest" description="Disordered" evidence="1">
    <location>
        <begin position="1"/>
        <end position="20"/>
    </location>
</feature>
<dbReference type="Proteomes" id="UP001143330">
    <property type="component" value="Unassembled WGS sequence"/>
</dbReference>
<dbReference type="EMBL" id="BSFM01000005">
    <property type="protein sequence ID" value="GLK83088.1"/>
    <property type="molecule type" value="Genomic_DNA"/>
</dbReference>
<evidence type="ECO:0000313" key="3">
    <source>
        <dbReference type="Proteomes" id="UP001143330"/>
    </source>
</evidence>
<protein>
    <submittedName>
        <fullName evidence="2">Uncharacterized protein</fullName>
    </submittedName>
</protein>
<feature type="region of interest" description="Disordered" evidence="1">
    <location>
        <begin position="43"/>
        <end position="95"/>
    </location>
</feature>
<keyword evidence="3" id="KW-1185">Reference proteome</keyword>
<reference evidence="2" key="1">
    <citation type="journal article" date="2014" name="Int. J. Syst. Evol. Microbiol.">
        <title>Complete genome sequence of Corynebacterium casei LMG S-19264T (=DSM 44701T), isolated from a smear-ripened cheese.</title>
        <authorList>
            <consortium name="US DOE Joint Genome Institute (JGI-PGF)"/>
            <person name="Walter F."/>
            <person name="Albersmeier A."/>
            <person name="Kalinowski J."/>
            <person name="Ruckert C."/>
        </authorList>
    </citation>
    <scope>NUCLEOTIDE SEQUENCE</scope>
    <source>
        <strain evidence="2">VKM B-2789</strain>
    </source>
</reference>
<proteinExistence type="predicted"/>
<feature type="compositionally biased region" description="Basic and acidic residues" evidence="1">
    <location>
        <begin position="69"/>
        <end position="79"/>
    </location>
</feature>
<sequence length="95" mass="10143">MAERAHGERGVGGEIHPHAKGDIHALGDQVDGWSVAITCSRTLGKRERNPGMPGDSTSTMPWGQLKRARGADRLGHGLDRQPGLQRLQRDQGGGA</sequence>
<dbReference type="AlphaFoldDB" id="A0A9W6JV40"/>
<name>A0A9W6JV40_9HYPH</name>
<evidence type="ECO:0000313" key="2">
    <source>
        <dbReference type="EMBL" id="GLK83088.1"/>
    </source>
</evidence>
<reference evidence="2" key="2">
    <citation type="submission" date="2023-01" db="EMBL/GenBank/DDBJ databases">
        <authorList>
            <person name="Sun Q."/>
            <person name="Evtushenko L."/>
        </authorList>
    </citation>
    <scope>NUCLEOTIDE SEQUENCE</scope>
    <source>
        <strain evidence="2">VKM B-2789</strain>
    </source>
</reference>
<evidence type="ECO:0000256" key="1">
    <source>
        <dbReference type="SAM" id="MobiDB-lite"/>
    </source>
</evidence>
<organism evidence="2 3">
    <name type="scientific">Ancylobacter defluvii</name>
    <dbReference type="NCBI Taxonomy" id="1282440"/>
    <lineage>
        <taxon>Bacteria</taxon>
        <taxon>Pseudomonadati</taxon>
        <taxon>Pseudomonadota</taxon>
        <taxon>Alphaproteobacteria</taxon>
        <taxon>Hyphomicrobiales</taxon>
        <taxon>Xanthobacteraceae</taxon>
        <taxon>Ancylobacter</taxon>
    </lineage>
</organism>